<accession>A0ABN7V230</accession>
<dbReference type="Proteomes" id="UP000789901">
    <property type="component" value="Unassembled WGS sequence"/>
</dbReference>
<proteinExistence type="predicted"/>
<evidence type="ECO:0000313" key="3">
    <source>
        <dbReference type="Proteomes" id="UP000789901"/>
    </source>
</evidence>
<comment type="caution">
    <text evidence="2">The sequence shown here is derived from an EMBL/GenBank/DDBJ whole genome shotgun (WGS) entry which is preliminary data.</text>
</comment>
<protein>
    <submittedName>
        <fullName evidence="2">15863_t:CDS:1</fullName>
    </submittedName>
</protein>
<organism evidence="2 3">
    <name type="scientific">Gigaspora margarita</name>
    <dbReference type="NCBI Taxonomy" id="4874"/>
    <lineage>
        <taxon>Eukaryota</taxon>
        <taxon>Fungi</taxon>
        <taxon>Fungi incertae sedis</taxon>
        <taxon>Mucoromycota</taxon>
        <taxon>Glomeromycotina</taxon>
        <taxon>Glomeromycetes</taxon>
        <taxon>Diversisporales</taxon>
        <taxon>Gigasporaceae</taxon>
        <taxon>Gigaspora</taxon>
    </lineage>
</organism>
<evidence type="ECO:0000313" key="2">
    <source>
        <dbReference type="EMBL" id="CAG8709998.1"/>
    </source>
</evidence>
<name>A0ABN7V230_GIGMA</name>
<feature type="compositionally biased region" description="Polar residues" evidence="1">
    <location>
        <begin position="32"/>
        <end position="45"/>
    </location>
</feature>
<reference evidence="2 3" key="1">
    <citation type="submission" date="2021-06" db="EMBL/GenBank/DDBJ databases">
        <authorList>
            <person name="Kallberg Y."/>
            <person name="Tangrot J."/>
            <person name="Rosling A."/>
        </authorList>
    </citation>
    <scope>NUCLEOTIDE SEQUENCE [LARGE SCALE GENOMIC DNA]</scope>
    <source>
        <strain evidence="2 3">120-4 pot B 10/14</strain>
    </source>
</reference>
<keyword evidence="3" id="KW-1185">Reference proteome</keyword>
<dbReference type="EMBL" id="CAJVQB010007840">
    <property type="protein sequence ID" value="CAG8709998.1"/>
    <property type="molecule type" value="Genomic_DNA"/>
</dbReference>
<feature type="region of interest" description="Disordered" evidence="1">
    <location>
        <begin position="32"/>
        <end position="51"/>
    </location>
</feature>
<gene>
    <name evidence="2" type="ORF">GMARGA_LOCUS12677</name>
</gene>
<sequence>MTMTTTIITTILISISTGREGEANIKELFKGLSSTRKMPESSSKQGKLLMD</sequence>
<evidence type="ECO:0000256" key="1">
    <source>
        <dbReference type="SAM" id="MobiDB-lite"/>
    </source>
</evidence>